<feature type="transmembrane region" description="Helical" evidence="7">
    <location>
        <begin position="320"/>
        <end position="343"/>
    </location>
</feature>
<proteinExistence type="predicted"/>
<comment type="subcellular location">
    <subcellularLocation>
        <location evidence="1">Membrane</location>
        <topology evidence="1">Multi-pass membrane protein</topology>
    </subcellularLocation>
</comment>
<feature type="domain" description="ABC transporter" evidence="8">
    <location>
        <begin position="499"/>
        <end position="726"/>
    </location>
</feature>
<evidence type="ECO:0000256" key="4">
    <source>
        <dbReference type="ARBA" id="ARBA00022840"/>
    </source>
</evidence>
<dbReference type="Proteomes" id="UP001152747">
    <property type="component" value="Unassembled WGS sequence"/>
</dbReference>
<dbReference type="GO" id="GO:0016020">
    <property type="term" value="C:membrane"/>
    <property type="evidence" value="ECO:0007669"/>
    <property type="project" value="UniProtKB-SubCell"/>
</dbReference>
<dbReference type="PANTHER" id="PTHR19229">
    <property type="entry name" value="ATP-BINDING CASSETTE TRANSPORTER SUBFAMILY A ABCA"/>
    <property type="match status" value="1"/>
</dbReference>
<evidence type="ECO:0000313" key="10">
    <source>
        <dbReference type="Proteomes" id="UP001152747"/>
    </source>
</evidence>
<comment type="caution">
    <text evidence="9">The sequence shown here is derived from an EMBL/GenBank/DDBJ whole genome shotgun (WGS) entry which is preliminary data.</text>
</comment>
<dbReference type="InterPro" id="IPR026082">
    <property type="entry name" value="ABCA"/>
</dbReference>
<evidence type="ECO:0000259" key="8">
    <source>
        <dbReference type="PROSITE" id="PS50893"/>
    </source>
</evidence>
<feature type="transmembrane region" description="Helical" evidence="7">
    <location>
        <begin position="1051"/>
        <end position="1072"/>
    </location>
</feature>
<dbReference type="GO" id="GO:0016887">
    <property type="term" value="F:ATP hydrolysis activity"/>
    <property type="evidence" value="ECO:0007669"/>
    <property type="project" value="InterPro"/>
</dbReference>
<evidence type="ECO:0000256" key="1">
    <source>
        <dbReference type="ARBA" id="ARBA00004141"/>
    </source>
</evidence>
<evidence type="ECO:0000256" key="5">
    <source>
        <dbReference type="ARBA" id="ARBA00022989"/>
    </source>
</evidence>
<feature type="transmembrane region" description="Helical" evidence="7">
    <location>
        <begin position="284"/>
        <end position="308"/>
    </location>
</feature>
<dbReference type="SMART" id="SM00382">
    <property type="entry name" value="AAA"/>
    <property type="match status" value="2"/>
</dbReference>
<evidence type="ECO:0000256" key="3">
    <source>
        <dbReference type="ARBA" id="ARBA00022741"/>
    </source>
</evidence>
<feature type="transmembrane region" description="Helical" evidence="7">
    <location>
        <begin position="421"/>
        <end position="442"/>
    </location>
</feature>
<name>A0A9P1MXP6_9PELO</name>
<feature type="transmembrane region" description="Helical" evidence="7">
    <location>
        <begin position="379"/>
        <end position="401"/>
    </location>
</feature>
<sequence length="1622" mass="185484">MQQFLLLFRKNLILWKRNKLWTVFEIIIPCILMAIYIGFLLNNGSKGSPITKKFEKFQIRGNAEDFSLMNDCTSNIKFGYSSSPELQNETKKIMNNFRKNFKNPDFNVMRLNSEDEIKKNLRKVAKNFEETYVYNECALQNYRLSSGVFFDEIDFDQQILKYRLIYSTFDHHWLVRKRIVVPYLRNEEDTSYKGNGFLTYQHAIESSFIDIINSSNNSNPILNFEAFPEPEIVMKIIFLHIQSYPFLLSIIIFINVVHVTREVSAENENLKGYLMTLGLSNFNFYLTHILSGICKLVFLISMLILPFWMKEYLYFDHITILSIVIILYGISAITFGAFIASFFSTSNSAIKASITVWAMLLGLFVFLHPENHQEIIKFYIYALIPTGAFQLACDILVELIIDDKELTIFNIFSGSSSRFTLGNAVSMLVFDIVLMFGIALFVDDYRRSNDVSFKEFLKSSLAKYGSKSVESIKMSELQESEDLLKDSNENRNEDVENGIIVSKLVKIWGTTGEKAINGLSFEAKKGEVTILFGQNGDGKSTTFHCISGMIPVTEGRILISGRESNTNLNIGLCPQYNPIFDQLTVKEHLWFINGLKGNKNNRKFQAEMNRLLENVKLTDKKHEFSSNLSGGMKRKLCVCMALIGSSEVVLLDEPTAGMDPGARKDVQDLLEREKQHRTILLTTHYMDEAERLGDWILIMSHGKLVSSGTPKFLKQKYGTGYLLTVVLDDGINKHRDNICEVLQELCKFYISEAQLGNTHGKQIEVILPENRKSDFPILFRALETIQRKEYTSEIFFILPNELKDKLKTLQITDYGLSLNSLEQVILTLSEQIGTNETNGIVNQNHEFETTKFENLLENQSELPEKTGISLMISQTSAIFRKKYLYTRRRWSQLIGQLFLPLLIIGLIWLIVRVKIHQKLASDMFEKGYNLEEFSPAVVVWKADKDSLSEHLLKIIKIVDRVSGFDCQYDEKSELLNIAGELYGKIPPLLFGFTENTTLFNYQNQHILPALISLNNQARLLEEKASTIECRINLYMENKYKIDFADSTSESVLSGFFLVIFSLVTSSFVIFLVEEKVSKFAHQQLLTGISPITLYVTSMIFDFLEFSAICSIFLIFFYLFDFLLEHLTNIILFWFLYFISNVPFIYIISQYFKSPSKARVFLVIWQIFIPAALIILIYFVIDSTRGGRYLTPRSEFFGFVKLFLECIFSFFVPSFSFGTILLEFIDNGMYNYFYMEVRRFIISMVLFSIASSIVFIALQFKTIRKYLSNKFSSGKIGGENERRSDLDISDSVVLEKQKAENANAMDYSLVVKNLTKKFGNFTALDNLSLAISSNECFGLLGVNGCGKTTTFDILTGYSFATSGEAKIGGKDVTDRIGIGYCPQFDSILLDLTGREILEILGKMHGFRNYQQKAEIILESIGMQKQSNKLCRYYSGGQKRKISIGIALLSTNSMIILDEPTAGIDPKARREIWELLIWSRQQQNDGNSAIMLTSHSMDECEALCSRIAVLNQGKLIAIGSSQELKSLYGNNYTMTLTLNDSQDRENIVNSVKNQIPGAILRTPESNKTLNIVWLIPKNLEDKWSDKFEMVQNLARQLNVKDYILAQSSLEETFLRLAGVNQENV</sequence>
<dbReference type="EMBL" id="CANHGI010000003">
    <property type="protein sequence ID" value="CAI5444099.1"/>
    <property type="molecule type" value="Genomic_DNA"/>
</dbReference>
<dbReference type="Pfam" id="PF00005">
    <property type="entry name" value="ABC_tran"/>
    <property type="match status" value="2"/>
</dbReference>
<protein>
    <recommendedName>
        <fullName evidence="8">ABC transporter domain-containing protein</fullName>
    </recommendedName>
</protein>
<dbReference type="GO" id="GO:0005524">
    <property type="term" value="F:ATP binding"/>
    <property type="evidence" value="ECO:0007669"/>
    <property type="project" value="UniProtKB-KW"/>
</dbReference>
<keyword evidence="2 7" id="KW-0812">Transmembrane</keyword>
<dbReference type="InterPro" id="IPR013525">
    <property type="entry name" value="ABC2_TM"/>
</dbReference>
<feature type="transmembrane region" description="Helical" evidence="7">
    <location>
        <begin position="1236"/>
        <end position="1259"/>
    </location>
</feature>
<evidence type="ECO:0000256" key="6">
    <source>
        <dbReference type="ARBA" id="ARBA00023136"/>
    </source>
</evidence>
<dbReference type="FunFam" id="3.40.50.300:FF:001598">
    <property type="entry name" value="ABC transporter ced-7"/>
    <property type="match status" value="1"/>
</dbReference>
<evidence type="ECO:0000256" key="2">
    <source>
        <dbReference type="ARBA" id="ARBA00022692"/>
    </source>
</evidence>
<organism evidence="9 10">
    <name type="scientific">Caenorhabditis angaria</name>
    <dbReference type="NCBI Taxonomy" id="860376"/>
    <lineage>
        <taxon>Eukaryota</taxon>
        <taxon>Metazoa</taxon>
        <taxon>Ecdysozoa</taxon>
        <taxon>Nematoda</taxon>
        <taxon>Chromadorea</taxon>
        <taxon>Rhabditida</taxon>
        <taxon>Rhabditina</taxon>
        <taxon>Rhabditomorpha</taxon>
        <taxon>Rhabditoidea</taxon>
        <taxon>Rhabditidae</taxon>
        <taxon>Peloderinae</taxon>
        <taxon>Caenorhabditis</taxon>
    </lineage>
</organism>
<feature type="transmembrane region" description="Helical" evidence="7">
    <location>
        <begin position="1200"/>
        <end position="1224"/>
    </location>
</feature>
<dbReference type="GO" id="GO:0005319">
    <property type="term" value="F:lipid transporter activity"/>
    <property type="evidence" value="ECO:0007669"/>
    <property type="project" value="TreeGrafter"/>
</dbReference>
<dbReference type="InterPro" id="IPR017871">
    <property type="entry name" value="ABC_transporter-like_CS"/>
</dbReference>
<dbReference type="GO" id="GO:0140359">
    <property type="term" value="F:ABC-type transporter activity"/>
    <property type="evidence" value="ECO:0007669"/>
    <property type="project" value="InterPro"/>
</dbReference>
<reference evidence="9" key="1">
    <citation type="submission" date="2022-11" db="EMBL/GenBank/DDBJ databases">
        <authorList>
            <person name="Kikuchi T."/>
        </authorList>
    </citation>
    <scope>NUCLEOTIDE SEQUENCE</scope>
    <source>
        <strain evidence="9">PS1010</strain>
    </source>
</reference>
<dbReference type="CDD" id="cd03263">
    <property type="entry name" value="ABC_subfamily_A"/>
    <property type="match status" value="2"/>
</dbReference>
<feature type="domain" description="ABC transporter" evidence="8">
    <location>
        <begin position="1308"/>
        <end position="1535"/>
    </location>
</feature>
<dbReference type="OrthoDB" id="10255969at2759"/>
<keyword evidence="3" id="KW-0547">Nucleotide-binding</keyword>
<keyword evidence="6 7" id="KW-0472">Membrane</keyword>
<feature type="transmembrane region" description="Helical" evidence="7">
    <location>
        <begin position="1093"/>
        <end position="1119"/>
    </location>
</feature>
<keyword evidence="5 7" id="KW-1133">Transmembrane helix</keyword>
<gene>
    <name evidence="9" type="ORF">CAMP_LOCUS6736</name>
</gene>
<dbReference type="Pfam" id="PF12698">
    <property type="entry name" value="ABC2_membrane_3"/>
    <property type="match status" value="2"/>
</dbReference>
<dbReference type="FunFam" id="3.40.50.300:FF:000933">
    <property type="entry name" value="ABC transporter A family member 7"/>
    <property type="match status" value="1"/>
</dbReference>
<feature type="transmembrane region" description="Helical" evidence="7">
    <location>
        <begin position="20"/>
        <end position="41"/>
    </location>
</feature>
<dbReference type="SUPFAM" id="SSF52540">
    <property type="entry name" value="P-loop containing nucleoside triphosphate hydrolases"/>
    <property type="match status" value="2"/>
</dbReference>
<dbReference type="InterPro" id="IPR003439">
    <property type="entry name" value="ABC_transporter-like_ATP-bd"/>
</dbReference>
<feature type="transmembrane region" description="Helical" evidence="7">
    <location>
        <begin position="1125"/>
        <end position="1147"/>
    </location>
</feature>
<evidence type="ECO:0000256" key="7">
    <source>
        <dbReference type="SAM" id="Phobius"/>
    </source>
</evidence>
<evidence type="ECO:0000313" key="9">
    <source>
        <dbReference type="EMBL" id="CAI5444099.1"/>
    </source>
</evidence>
<dbReference type="Gene3D" id="3.40.50.300">
    <property type="entry name" value="P-loop containing nucleotide triphosphate hydrolases"/>
    <property type="match status" value="2"/>
</dbReference>
<dbReference type="PANTHER" id="PTHR19229:SF271">
    <property type="entry name" value="ABC TRANSPORTER CED-7"/>
    <property type="match status" value="1"/>
</dbReference>
<feature type="transmembrane region" description="Helical" evidence="7">
    <location>
        <begin position="890"/>
        <end position="911"/>
    </location>
</feature>
<keyword evidence="4" id="KW-0067">ATP-binding</keyword>
<accession>A0A9P1MXP6</accession>
<dbReference type="PROSITE" id="PS00211">
    <property type="entry name" value="ABC_TRANSPORTER_1"/>
    <property type="match status" value="2"/>
</dbReference>
<dbReference type="PROSITE" id="PS50893">
    <property type="entry name" value="ABC_TRANSPORTER_2"/>
    <property type="match status" value="2"/>
</dbReference>
<keyword evidence="10" id="KW-1185">Reference proteome</keyword>
<feature type="transmembrane region" description="Helical" evidence="7">
    <location>
        <begin position="244"/>
        <end position="264"/>
    </location>
</feature>
<dbReference type="InterPro" id="IPR027417">
    <property type="entry name" value="P-loop_NTPase"/>
</dbReference>
<dbReference type="InterPro" id="IPR003593">
    <property type="entry name" value="AAA+_ATPase"/>
</dbReference>
<feature type="transmembrane region" description="Helical" evidence="7">
    <location>
        <begin position="349"/>
        <end position="367"/>
    </location>
</feature>
<feature type="transmembrane region" description="Helical" evidence="7">
    <location>
        <begin position="1159"/>
        <end position="1180"/>
    </location>
</feature>